<organism evidence="1 2">
    <name type="scientific">Dyella jejuensis</name>
    <dbReference type="NCBI Taxonomy" id="1432009"/>
    <lineage>
        <taxon>Bacteria</taxon>
        <taxon>Pseudomonadati</taxon>
        <taxon>Pseudomonadota</taxon>
        <taxon>Gammaproteobacteria</taxon>
        <taxon>Lysobacterales</taxon>
        <taxon>Rhodanobacteraceae</taxon>
        <taxon>Dyella</taxon>
    </lineage>
</organism>
<dbReference type="Proteomes" id="UP001620461">
    <property type="component" value="Unassembled WGS sequence"/>
</dbReference>
<keyword evidence="2" id="KW-1185">Reference proteome</keyword>
<dbReference type="InterPro" id="IPR027417">
    <property type="entry name" value="P-loop_NTPase"/>
</dbReference>
<dbReference type="Gene3D" id="3.40.50.300">
    <property type="entry name" value="P-loop containing nucleotide triphosphate hydrolases"/>
    <property type="match status" value="1"/>
</dbReference>
<reference evidence="1 2" key="1">
    <citation type="submission" date="2020-10" db="EMBL/GenBank/DDBJ databases">
        <title>Phylogeny of dyella-like bacteria.</title>
        <authorList>
            <person name="Fu J."/>
        </authorList>
    </citation>
    <scope>NUCLEOTIDE SEQUENCE [LARGE SCALE GENOMIC DNA]</scope>
    <source>
        <strain evidence="1 2">JP1</strain>
    </source>
</reference>
<evidence type="ECO:0000313" key="2">
    <source>
        <dbReference type="Proteomes" id="UP001620461"/>
    </source>
</evidence>
<protein>
    <recommendedName>
        <fullName evidence="3">DNA mismatch repair proteins mutS family domain-containing protein</fullName>
    </recommendedName>
</protein>
<gene>
    <name evidence="1" type="ORF">ISP15_03665</name>
</gene>
<dbReference type="RefSeq" id="WP_404545206.1">
    <property type="nucleotide sequence ID" value="NZ_JADIKJ010000002.1"/>
</dbReference>
<evidence type="ECO:0008006" key="3">
    <source>
        <dbReference type="Google" id="ProtNLM"/>
    </source>
</evidence>
<comment type="caution">
    <text evidence="1">The sequence shown here is derived from an EMBL/GenBank/DDBJ whole genome shotgun (WGS) entry which is preliminary data.</text>
</comment>
<sequence length="81" mass="8887">MLATTHDVELQDYLGDRCALYHFQENPDMDGYFDYVLKPGSATARNAIRLLERIGFPGEVVANAMYYAGRGSPAIEGSANA</sequence>
<name>A0ABW8JI02_9GAMM</name>
<proteinExistence type="predicted"/>
<dbReference type="EMBL" id="JADIKJ010000002">
    <property type="protein sequence ID" value="MFK2899420.1"/>
    <property type="molecule type" value="Genomic_DNA"/>
</dbReference>
<accession>A0ABW8JI02</accession>
<evidence type="ECO:0000313" key="1">
    <source>
        <dbReference type="EMBL" id="MFK2899420.1"/>
    </source>
</evidence>